<reference evidence="2" key="2">
    <citation type="submission" date="2023-05" db="EMBL/GenBank/DDBJ databases">
        <authorList>
            <consortium name="Lawrence Berkeley National Laboratory"/>
            <person name="Steindorff A."/>
            <person name="Hensen N."/>
            <person name="Bonometti L."/>
            <person name="Westerberg I."/>
            <person name="Brannstrom I.O."/>
            <person name="Guillou S."/>
            <person name="Cros-Aarteil S."/>
            <person name="Calhoun S."/>
            <person name="Haridas S."/>
            <person name="Kuo A."/>
            <person name="Mondo S."/>
            <person name="Pangilinan J."/>
            <person name="Riley R."/>
            <person name="Labutti K."/>
            <person name="Andreopoulos B."/>
            <person name="Lipzen A."/>
            <person name="Chen C."/>
            <person name="Yanf M."/>
            <person name="Daum C."/>
            <person name="Ng V."/>
            <person name="Clum A."/>
            <person name="Ohm R."/>
            <person name="Martin F."/>
            <person name="Silar P."/>
            <person name="Natvig D."/>
            <person name="Lalanne C."/>
            <person name="Gautier V."/>
            <person name="Ament-Velasquez S.L."/>
            <person name="Kruys A."/>
            <person name="Hutchinson M.I."/>
            <person name="Powell A.J."/>
            <person name="Barry K."/>
            <person name="Miller A.N."/>
            <person name="Grigoriev I.V."/>
            <person name="Debuchy R."/>
            <person name="Gladieux P."/>
            <person name="Thoren M.H."/>
            <person name="Johannesson H."/>
        </authorList>
    </citation>
    <scope>NUCLEOTIDE SEQUENCE</scope>
    <source>
        <strain evidence="2">PSN243</strain>
    </source>
</reference>
<evidence type="ECO:0000313" key="2">
    <source>
        <dbReference type="EMBL" id="KAK4450001.1"/>
    </source>
</evidence>
<sequence>MDDNPKYDRVVLFGVTEGVYGYEGRYHRCLYARLANCVKDGGVMVTMYTDGERDIFLTLQCRMDWALVHCCHWTYSWVGGVPWWCGGSTGKSTRTCSSRYHMQLTTMTAKLHPALRSESGVPTGVLDVAAWAVKAMESRHGAAEEMRRERCRKKAYGRLSETWKVLEEGVRNAEEEWEEEKKEKEKRRKEAKEPIKKKDEVENTAKEIKRKGEETERGRGGAKEEARDEESTERGGEEKERE</sequence>
<keyword evidence="3" id="KW-1185">Reference proteome</keyword>
<feature type="region of interest" description="Disordered" evidence="1">
    <location>
        <begin position="170"/>
        <end position="242"/>
    </location>
</feature>
<organism evidence="2 3">
    <name type="scientific">Podospora aff. communis PSN243</name>
    <dbReference type="NCBI Taxonomy" id="3040156"/>
    <lineage>
        <taxon>Eukaryota</taxon>
        <taxon>Fungi</taxon>
        <taxon>Dikarya</taxon>
        <taxon>Ascomycota</taxon>
        <taxon>Pezizomycotina</taxon>
        <taxon>Sordariomycetes</taxon>
        <taxon>Sordariomycetidae</taxon>
        <taxon>Sordariales</taxon>
        <taxon>Podosporaceae</taxon>
        <taxon>Podospora</taxon>
    </lineage>
</organism>
<feature type="compositionally biased region" description="Basic and acidic residues" evidence="1">
    <location>
        <begin position="170"/>
        <end position="226"/>
    </location>
</feature>
<dbReference type="Proteomes" id="UP001321760">
    <property type="component" value="Unassembled WGS sequence"/>
</dbReference>
<reference evidence="2" key="1">
    <citation type="journal article" date="2023" name="Mol. Phylogenet. Evol.">
        <title>Genome-scale phylogeny and comparative genomics of the fungal order Sordariales.</title>
        <authorList>
            <person name="Hensen N."/>
            <person name="Bonometti L."/>
            <person name="Westerberg I."/>
            <person name="Brannstrom I.O."/>
            <person name="Guillou S."/>
            <person name="Cros-Aarteil S."/>
            <person name="Calhoun S."/>
            <person name="Haridas S."/>
            <person name="Kuo A."/>
            <person name="Mondo S."/>
            <person name="Pangilinan J."/>
            <person name="Riley R."/>
            <person name="LaButti K."/>
            <person name="Andreopoulos B."/>
            <person name="Lipzen A."/>
            <person name="Chen C."/>
            <person name="Yan M."/>
            <person name="Daum C."/>
            <person name="Ng V."/>
            <person name="Clum A."/>
            <person name="Steindorff A."/>
            <person name="Ohm R.A."/>
            <person name="Martin F."/>
            <person name="Silar P."/>
            <person name="Natvig D.O."/>
            <person name="Lalanne C."/>
            <person name="Gautier V."/>
            <person name="Ament-Velasquez S.L."/>
            <person name="Kruys A."/>
            <person name="Hutchinson M.I."/>
            <person name="Powell A.J."/>
            <person name="Barry K."/>
            <person name="Miller A.N."/>
            <person name="Grigoriev I.V."/>
            <person name="Debuchy R."/>
            <person name="Gladieux P."/>
            <person name="Hiltunen Thoren M."/>
            <person name="Johannesson H."/>
        </authorList>
    </citation>
    <scope>NUCLEOTIDE SEQUENCE</scope>
    <source>
        <strain evidence="2">PSN243</strain>
    </source>
</reference>
<protein>
    <submittedName>
        <fullName evidence="2">Uncharacterized protein</fullName>
    </submittedName>
</protein>
<evidence type="ECO:0000256" key="1">
    <source>
        <dbReference type="SAM" id="MobiDB-lite"/>
    </source>
</evidence>
<accession>A0AAV9GQR7</accession>
<gene>
    <name evidence="2" type="ORF">QBC34DRAFT_403483</name>
</gene>
<evidence type="ECO:0000313" key="3">
    <source>
        <dbReference type="Proteomes" id="UP001321760"/>
    </source>
</evidence>
<dbReference type="EMBL" id="MU865934">
    <property type="protein sequence ID" value="KAK4450001.1"/>
    <property type="molecule type" value="Genomic_DNA"/>
</dbReference>
<feature type="compositionally biased region" description="Basic and acidic residues" evidence="1">
    <location>
        <begin position="232"/>
        <end position="242"/>
    </location>
</feature>
<name>A0AAV9GQR7_9PEZI</name>
<dbReference type="AlphaFoldDB" id="A0AAV9GQR7"/>
<proteinExistence type="predicted"/>
<comment type="caution">
    <text evidence="2">The sequence shown here is derived from an EMBL/GenBank/DDBJ whole genome shotgun (WGS) entry which is preliminary data.</text>
</comment>